<evidence type="ECO:0000256" key="3">
    <source>
        <dbReference type="ARBA" id="ARBA00022723"/>
    </source>
</evidence>
<comment type="caution">
    <text evidence="9">The sequence shown here is derived from an EMBL/GenBank/DDBJ whole genome shotgun (WGS) entry which is preliminary data.</text>
</comment>
<dbReference type="PANTHER" id="PTHR12260">
    <property type="entry name" value="DAMAGE-CONTROL PHOSPHATASE ARMT1"/>
    <property type="match status" value="1"/>
</dbReference>
<dbReference type="InterPro" id="IPR002791">
    <property type="entry name" value="ARMT1-like_metal-bd"/>
</dbReference>
<name>A0A0V1PYT9_9ASCO</name>
<evidence type="ECO:0000256" key="5">
    <source>
        <dbReference type="ARBA" id="ARBA00023211"/>
    </source>
</evidence>
<comment type="similarity">
    <text evidence="2 7">Belongs to the damage-control phosphatase family. Sugar phosphate phosphatase III subfamily.</text>
</comment>
<dbReference type="Pfam" id="PF01937">
    <property type="entry name" value="ARMT1-like_dom"/>
    <property type="match status" value="1"/>
</dbReference>
<evidence type="ECO:0000256" key="7">
    <source>
        <dbReference type="RuleBase" id="RU367030"/>
    </source>
</evidence>
<sequence length="457" mass="52559">MTQLPLPYYNDDPNSFAYPTVHKRWPTIIEGCIKDMKNEIESDPKLESSGSDIINKLQELLVAFKNDEEVQLFSDAAIKLNPSLARYNDSLVELNKTKKVTWLTGPWLNLECYLYQIINQYFISSEESYWHDFDVFENLKNQTFQQSELGVLELCKRYEVLTTQLSKDLDNDTLRLLFSEFIDISLWGNATDLSLLAGNVTLEDIQSVQGEANRKKNEENILVNDLSKAWEHLLKSESKEKRLDIVLDNSGFELFADLIFGLFALDSGLVSEIYLHCKDIPWFVSDVMPKDFHILLKQLIDPEFYGSLSSSKENLQAISTVQKRIANYHKSDKIVIKSHPFWTLDDKYWTIPKFDDLYKELLKSNLVIFKGDLNYRKLTGDVQWETTTPFTTSIQQLASSKLPILSLRTCKADVVVGLPKGLNEELIEKYKSMGNEKGEFWSSSGKWAVISFSDGQN</sequence>
<dbReference type="RefSeq" id="XP_015467376.1">
    <property type="nucleotide sequence ID" value="XM_015611799.1"/>
</dbReference>
<dbReference type="EMBL" id="LMYN01000058">
    <property type="protein sequence ID" value="KSA01274.1"/>
    <property type="molecule type" value="Genomic_DNA"/>
</dbReference>
<dbReference type="EC" id="3.1.3.-" evidence="7"/>
<dbReference type="GO" id="GO:0103026">
    <property type="term" value="F:fructose-1-phosphatase activity"/>
    <property type="evidence" value="ECO:0007669"/>
    <property type="project" value="RHEA"/>
</dbReference>
<keyword evidence="4 7" id="KW-0378">Hydrolase</keyword>
<dbReference type="OrthoDB" id="541375at2759"/>
<dbReference type="GeneID" id="26839979"/>
<dbReference type="GO" id="GO:0006974">
    <property type="term" value="P:DNA damage response"/>
    <property type="evidence" value="ECO:0007669"/>
    <property type="project" value="TreeGrafter"/>
</dbReference>
<comment type="catalytic activity">
    <reaction evidence="1 7">
        <text>beta-D-fructose 1-phosphate + H2O = D-fructose + phosphate</text>
        <dbReference type="Rhea" id="RHEA:35603"/>
        <dbReference type="ChEBI" id="CHEBI:15377"/>
        <dbReference type="ChEBI" id="CHEBI:37721"/>
        <dbReference type="ChEBI" id="CHEBI:43474"/>
        <dbReference type="ChEBI" id="CHEBI:138881"/>
    </reaction>
</comment>
<proteinExistence type="inferred from homology"/>
<dbReference type="SUPFAM" id="SSF111321">
    <property type="entry name" value="AF1104-like"/>
    <property type="match status" value="1"/>
</dbReference>
<reference evidence="9 10" key="1">
    <citation type="submission" date="2015-11" db="EMBL/GenBank/DDBJ databases">
        <title>The genome of Debaryomyces fabryi.</title>
        <authorList>
            <person name="Tafer H."/>
            <person name="Lopandic K."/>
        </authorList>
    </citation>
    <scope>NUCLEOTIDE SEQUENCE [LARGE SCALE GENOMIC DNA]</scope>
    <source>
        <strain evidence="9 10">CBS 789</strain>
    </source>
</reference>
<comment type="cofactor">
    <cofactor evidence="7">
        <name>Mn(2+)</name>
        <dbReference type="ChEBI" id="CHEBI:29035"/>
    </cofactor>
    <cofactor evidence="7">
        <name>Ni(2+)</name>
        <dbReference type="ChEBI" id="CHEBI:49786"/>
    </cofactor>
</comment>
<dbReference type="Gene3D" id="3.40.50.10880">
    <property type="entry name" value="Uncharacterised protein PF01937, DUF89, domain 3"/>
    <property type="match status" value="1"/>
</dbReference>
<comment type="catalytic activity">
    <reaction evidence="6 7">
        <text>beta-D-fructose 6-phosphate = dihydroxyacetone + D-glyceraldehyde 3-phosphate</text>
        <dbReference type="Rhea" id="RHEA:28002"/>
        <dbReference type="ChEBI" id="CHEBI:16016"/>
        <dbReference type="ChEBI" id="CHEBI:57634"/>
        <dbReference type="ChEBI" id="CHEBI:59776"/>
    </reaction>
</comment>
<dbReference type="GO" id="GO:0046872">
    <property type="term" value="F:metal ion binding"/>
    <property type="evidence" value="ECO:0007669"/>
    <property type="project" value="UniProtKB-UniRule"/>
</dbReference>
<organism evidence="9 10">
    <name type="scientific">Debaryomyces fabryi</name>
    <dbReference type="NCBI Taxonomy" id="58627"/>
    <lineage>
        <taxon>Eukaryota</taxon>
        <taxon>Fungi</taxon>
        <taxon>Dikarya</taxon>
        <taxon>Ascomycota</taxon>
        <taxon>Saccharomycotina</taxon>
        <taxon>Pichiomycetes</taxon>
        <taxon>Debaryomycetaceae</taxon>
        <taxon>Debaryomyces</taxon>
    </lineage>
</organism>
<evidence type="ECO:0000313" key="9">
    <source>
        <dbReference type="EMBL" id="KSA01274.1"/>
    </source>
</evidence>
<evidence type="ECO:0000256" key="6">
    <source>
        <dbReference type="ARBA" id="ARBA00048809"/>
    </source>
</evidence>
<keyword evidence="3 7" id="KW-0479">Metal-binding</keyword>
<accession>A0A0V1PYT9</accession>
<protein>
    <recommendedName>
        <fullName evidence="7">Sugar phosphate phosphatase</fullName>
        <ecNumber evidence="7">3.1.3.-</ecNumber>
    </recommendedName>
</protein>
<dbReference type="PANTHER" id="PTHR12260:SF6">
    <property type="entry name" value="DAMAGE-CONTROL PHOSPHATASE ARMT1"/>
    <property type="match status" value="1"/>
</dbReference>
<evidence type="ECO:0000259" key="8">
    <source>
        <dbReference type="Pfam" id="PF01937"/>
    </source>
</evidence>
<dbReference type="InterPro" id="IPR036075">
    <property type="entry name" value="ARMT-1-like_metal-bd_sf"/>
</dbReference>
<evidence type="ECO:0000256" key="2">
    <source>
        <dbReference type="ARBA" id="ARBA00009519"/>
    </source>
</evidence>
<comment type="domain">
    <text evidence="7">Subfamily III proteins have a conserved RTxK motif about 40-50 residues from the C-terminus; the threonine may be replaced by serine or cysteine.</text>
</comment>
<keyword evidence="5 7" id="KW-0464">Manganese</keyword>
<dbReference type="InterPro" id="IPR039763">
    <property type="entry name" value="ARMT1"/>
</dbReference>
<dbReference type="AlphaFoldDB" id="A0A0V1PYT9"/>
<gene>
    <name evidence="9" type="ORF">AC631_02970</name>
</gene>
<dbReference type="Proteomes" id="UP000054251">
    <property type="component" value="Unassembled WGS sequence"/>
</dbReference>
<evidence type="ECO:0000256" key="1">
    <source>
        <dbReference type="ARBA" id="ARBA00001326"/>
    </source>
</evidence>
<comment type="function">
    <text evidence="7">Metal-dependent phosphatase that shows phosphatase activity against several substrates, including fructose-1-phosphate and fructose-6-phosphate. Its preference for fructose-1-phosphate, a strong glycating agent that causes DNA damage rather than a canonical yeast metabolite, suggests a damage-control function in hexose phosphate metabolism.</text>
</comment>
<keyword evidence="10" id="KW-1185">Reference proteome</keyword>
<evidence type="ECO:0000256" key="4">
    <source>
        <dbReference type="ARBA" id="ARBA00022801"/>
    </source>
</evidence>
<dbReference type="GO" id="GO:0097023">
    <property type="term" value="F:fructose 6-phosphate aldolase activity"/>
    <property type="evidence" value="ECO:0007669"/>
    <property type="project" value="RHEA"/>
</dbReference>
<feature type="domain" description="Damage-control phosphatase ARMT1-like metal-binding" evidence="8">
    <location>
        <begin position="20"/>
        <end position="425"/>
    </location>
</feature>
<dbReference type="GO" id="GO:0005634">
    <property type="term" value="C:nucleus"/>
    <property type="evidence" value="ECO:0007669"/>
    <property type="project" value="TreeGrafter"/>
</dbReference>
<dbReference type="Gene3D" id="1.20.930.60">
    <property type="match status" value="1"/>
</dbReference>
<evidence type="ECO:0000313" key="10">
    <source>
        <dbReference type="Proteomes" id="UP000054251"/>
    </source>
</evidence>